<dbReference type="GO" id="GO:0004312">
    <property type="term" value="F:fatty acid synthase activity"/>
    <property type="evidence" value="ECO:0007669"/>
    <property type="project" value="TreeGrafter"/>
</dbReference>
<dbReference type="InterPro" id="IPR036291">
    <property type="entry name" value="NAD(P)-bd_dom_sf"/>
</dbReference>
<dbReference type="GO" id="GO:0006633">
    <property type="term" value="P:fatty acid biosynthetic process"/>
    <property type="evidence" value="ECO:0007669"/>
    <property type="project" value="TreeGrafter"/>
</dbReference>
<gene>
    <name evidence="4" type="ORF">M422DRAFT_190704</name>
</gene>
<dbReference type="Proteomes" id="UP000054279">
    <property type="component" value="Unassembled WGS sequence"/>
</dbReference>
<evidence type="ECO:0000313" key="5">
    <source>
        <dbReference type="Proteomes" id="UP000054279"/>
    </source>
</evidence>
<sequence>MYRYLKSLPGIDFRLEAVDATSLMAMKNLCGPLQPNLGGCFILSAVLADHVFQHLSQEEFEKVYASKSGVLRTLQEAIDISSLDFVIAFSSISGLFGTQGQTNYAAANTALDEETSRLADGFSFICPGILDSTLMLASESVTEKNLDHFIEWSMSAEG</sequence>
<proteinExistence type="predicted"/>
<name>A0A0C9UQW7_SPHS4</name>
<dbReference type="PANTHER" id="PTHR43775">
    <property type="entry name" value="FATTY ACID SYNTHASE"/>
    <property type="match status" value="1"/>
</dbReference>
<dbReference type="EMBL" id="KN837327">
    <property type="protein sequence ID" value="KIJ27700.1"/>
    <property type="molecule type" value="Genomic_DNA"/>
</dbReference>
<dbReference type="HOGENOM" id="CLU_1670499_0_0_1"/>
<evidence type="ECO:0000313" key="4">
    <source>
        <dbReference type="EMBL" id="KIJ27700.1"/>
    </source>
</evidence>
<organism evidence="4 5">
    <name type="scientific">Sphaerobolus stellatus (strain SS14)</name>
    <dbReference type="NCBI Taxonomy" id="990650"/>
    <lineage>
        <taxon>Eukaryota</taxon>
        <taxon>Fungi</taxon>
        <taxon>Dikarya</taxon>
        <taxon>Basidiomycota</taxon>
        <taxon>Agaricomycotina</taxon>
        <taxon>Agaricomycetes</taxon>
        <taxon>Phallomycetidae</taxon>
        <taxon>Geastrales</taxon>
        <taxon>Sphaerobolaceae</taxon>
        <taxon>Sphaerobolus</taxon>
    </lineage>
</organism>
<keyword evidence="1" id="KW-0596">Phosphopantetheine</keyword>
<dbReference type="Pfam" id="PF08659">
    <property type="entry name" value="KR"/>
    <property type="match status" value="1"/>
</dbReference>
<keyword evidence="5" id="KW-1185">Reference proteome</keyword>
<dbReference type="AlphaFoldDB" id="A0A0C9UQW7"/>
<dbReference type="InterPro" id="IPR050091">
    <property type="entry name" value="PKS_NRPS_Biosynth_Enz"/>
</dbReference>
<dbReference type="InterPro" id="IPR013968">
    <property type="entry name" value="PKS_KR"/>
</dbReference>
<protein>
    <recommendedName>
        <fullName evidence="3">Ketoreductase domain-containing protein</fullName>
    </recommendedName>
</protein>
<evidence type="ECO:0000259" key="3">
    <source>
        <dbReference type="SMART" id="SM00822"/>
    </source>
</evidence>
<dbReference type="SUPFAM" id="SSF51735">
    <property type="entry name" value="NAD(P)-binding Rossmann-fold domains"/>
    <property type="match status" value="1"/>
</dbReference>
<dbReference type="OrthoDB" id="329835at2759"/>
<evidence type="ECO:0000256" key="1">
    <source>
        <dbReference type="ARBA" id="ARBA00022450"/>
    </source>
</evidence>
<dbReference type="PANTHER" id="PTHR43775:SF37">
    <property type="entry name" value="SI:DKEY-61P9.11"/>
    <property type="match status" value="1"/>
</dbReference>
<evidence type="ECO:0000256" key="2">
    <source>
        <dbReference type="ARBA" id="ARBA00022553"/>
    </source>
</evidence>
<feature type="domain" description="Ketoreductase" evidence="3">
    <location>
        <begin position="3"/>
        <end position="133"/>
    </location>
</feature>
<reference evidence="4 5" key="1">
    <citation type="submission" date="2014-06" db="EMBL/GenBank/DDBJ databases">
        <title>Evolutionary Origins and Diversification of the Mycorrhizal Mutualists.</title>
        <authorList>
            <consortium name="DOE Joint Genome Institute"/>
            <consortium name="Mycorrhizal Genomics Consortium"/>
            <person name="Kohler A."/>
            <person name="Kuo A."/>
            <person name="Nagy L.G."/>
            <person name="Floudas D."/>
            <person name="Copeland A."/>
            <person name="Barry K.W."/>
            <person name="Cichocki N."/>
            <person name="Veneault-Fourrey C."/>
            <person name="LaButti K."/>
            <person name="Lindquist E.A."/>
            <person name="Lipzen A."/>
            <person name="Lundell T."/>
            <person name="Morin E."/>
            <person name="Murat C."/>
            <person name="Riley R."/>
            <person name="Ohm R."/>
            <person name="Sun H."/>
            <person name="Tunlid A."/>
            <person name="Henrissat B."/>
            <person name="Grigoriev I.V."/>
            <person name="Hibbett D.S."/>
            <person name="Martin F."/>
        </authorList>
    </citation>
    <scope>NUCLEOTIDE SEQUENCE [LARGE SCALE GENOMIC DNA]</scope>
    <source>
        <strain evidence="4 5">SS14</strain>
    </source>
</reference>
<dbReference type="Gene3D" id="3.40.50.720">
    <property type="entry name" value="NAD(P)-binding Rossmann-like Domain"/>
    <property type="match status" value="1"/>
</dbReference>
<dbReference type="InterPro" id="IPR057326">
    <property type="entry name" value="KR_dom"/>
</dbReference>
<accession>A0A0C9UQW7</accession>
<keyword evidence="2" id="KW-0597">Phosphoprotein</keyword>
<dbReference type="SMART" id="SM00822">
    <property type="entry name" value="PKS_KR"/>
    <property type="match status" value="1"/>
</dbReference>